<proteinExistence type="inferred from homology"/>
<dbReference type="SUPFAM" id="SSF51905">
    <property type="entry name" value="FAD/NAD(P)-binding domain"/>
    <property type="match status" value="1"/>
</dbReference>
<sequence length="277" mass="30214">MGSQLLHRRTSSLITTATRQFLIMRITGQFTVYLTIFISSAPTAQGPLTRAFGVECVAFVSTPLAEPDHPDIQFLLTTLNPTTSAAEYLSLQIGISQTTYDGYYKKKRGDYAFQVVPTLLRPESTGVVRLRSADPKEYPIIDPNFLSAASDRDVIVQGVKLAVQTLTTEAMKRANVTLWEIPVPGCENAGPVWSDPYLDCFVSQMSQSGWHPCCTVPMGTHSEAVLDARLRVRGNVSRLRVVDASSMPALVSGNLNAPMMMLGNKAAAMVIEDNAGR</sequence>
<reference evidence="4 5" key="1">
    <citation type="journal article" date="2023" name="Arcadia Sci">
        <title>De novo assembly of a long-read Amblyomma americanum tick genome.</title>
        <authorList>
            <person name="Chou S."/>
            <person name="Poskanzer K.E."/>
            <person name="Rollins M."/>
            <person name="Thuy-Boun P.S."/>
        </authorList>
    </citation>
    <scope>NUCLEOTIDE SEQUENCE [LARGE SCALE GENOMIC DNA]</scope>
    <source>
        <strain evidence="4">F_SG_1</strain>
        <tissue evidence="4">Salivary glands</tissue>
    </source>
</reference>
<evidence type="ECO:0000259" key="3">
    <source>
        <dbReference type="Pfam" id="PF05199"/>
    </source>
</evidence>
<accession>A0AAQ4EUE3</accession>
<dbReference type="InterPro" id="IPR012132">
    <property type="entry name" value="GMC_OxRdtase"/>
</dbReference>
<evidence type="ECO:0000256" key="2">
    <source>
        <dbReference type="SAM" id="Phobius"/>
    </source>
</evidence>
<protein>
    <recommendedName>
        <fullName evidence="3">Glucose-methanol-choline oxidoreductase C-terminal domain-containing protein</fullName>
    </recommendedName>
</protein>
<keyword evidence="5" id="KW-1185">Reference proteome</keyword>
<dbReference type="Pfam" id="PF05199">
    <property type="entry name" value="GMC_oxred_C"/>
    <property type="match status" value="1"/>
</dbReference>
<keyword evidence="2" id="KW-0472">Membrane</keyword>
<keyword evidence="2" id="KW-1133">Transmembrane helix</keyword>
<dbReference type="Proteomes" id="UP001321473">
    <property type="component" value="Unassembled WGS sequence"/>
</dbReference>
<dbReference type="AlphaFoldDB" id="A0AAQ4EUE3"/>
<dbReference type="SUPFAM" id="SSF54373">
    <property type="entry name" value="FAD-linked reductases, C-terminal domain"/>
    <property type="match status" value="1"/>
</dbReference>
<feature type="transmembrane region" description="Helical" evidence="2">
    <location>
        <begin position="21"/>
        <end position="41"/>
    </location>
</feature>
<name>A0AAQ4EUE3_AMBAM</name>
<dbReference type="Gene3D" id="3.30.560.10">
    <property type="entry name" value="Glucose Oxidase, domain 3"/>
    <property type="match status" value="1"/>
</dbReference>
<dbReference type="GO" id="GO:0016614">
    <property type="term" value="F:oxidoreductase activity, acting on CH-OH group of donors"/>
    <property type="evidence" value="ECO:0007669"/>
    <property type="project" value="InterPro"/>
</dbReference>
<keyword evidence="2" id="KW-0812">Transmembrane</keyword>
<comment type="caution">
    <text evidence="4">The sequence shown here is derived from an EMBL/GenBank/DDBJ whole genome shotgun (WGS) entry which is preliminary data.</text>
</comment>
<evidence type="ECO:0000313" key="4">
    <source>
        <dbReference type="EMBL" id="KAK8778351.1"/>
    </source>
</evidence>
<dbReference type="InterPro" id="IPR007867">
    <property type="entry name" value="GMC_OxRtase_C"/>
</dbReference>
<dbReference type="Gene3D" id="3.50.50.60">
    <property type="entry name" value="FAD/NAD(P)-binding domain"/>
    <property type="match status" value="1"/>
</dbReference>
<gene>
    <name evidence="4" type="ORF">V5799_020303</name>
</gene>
<dbReference type="PANTHER" id="PTHR11552:SF147">
    <property type="entry name" value="CHOLINE DEHYDROGENASE, MITOCHONDRIAL"/>
    <property type="match status" value="1"/>
</dbReference>
<evidence type="ECO:0000313" key="5">
    <source>
        <dbReference type="Proteomes" id="UP001321473"/>
    </source>
</evidence>
<organism evidence="4 5">
    <name type="scientific">Amblyomma americanum</name>
    <name type="common">Lone star tick</name>
    <dbReference type="NCBI Taxonomy" id="6943"/>
    <lineage>
        <taxon>Eukaryota</taxon>
        <taxon>Metazoa</taxon>
        <taxon>Ecdysozoa</taxon>
        <taxon>Arthropoda</taxon>
        <taxon>Chelicerata</taxon>
        <taxon>Arachnida</taxon>
        <taxon>Acari</taxon>
        <taxon>Parasitiformes</taxon>
        <taxon>Ixodida</taxon>
        <taxon>Ixodoidea</taxon>
        <taxon>Ixodidae</taxon>
        <taxon>Amblyomminae</taxon>
        <taxon>Amblyomma</taxon>
    </lineage>
</organism>
<feature type="domain" description="Glucose-methanol-choline oxidoreductase C-terminal" evidence="3">
    <location>
        <begin position="122"/>
        <end position="263"/>
    </location>
</feature>
<dbReference type="GO" id="GO:0050660">
    <property type="term" value="F:flavin adenine dinucleotide binding"/>
    <property type="evidence" value="ECO:0007669"/>
    <property type="project" value="InterPro"/>
</dbReference>
<evidence type="ECO:0000256" key="1">
    <source>
        <dbReference type="ARBA" id="ARBA00010790"/>
    </source>
</evidence>
<comment type="similarity">
    <text evidence="1">Belongs to the GMC oxidoreductase family.</text>
</comment>
<dbReference type="InterPro" id="IPR036188">
    <property type="entry name" value="FAD/NAD-bd_sf"/>
</dbReference>
<dbReference type="EMBL" id="JARKHS020010851">
    <property type="protein sequence ID" value="KAK8778351.1"/>
    <property type="molecule type" value="Genomic_DNA"/>
</dbReference>
<dbReference type="PANTHER" id="PTHR11552">
    <property type="entry name" value="GLUCOSE-METHANOL-CHOLINE GMC OXIDOREDUCTASE"/>
    <property type="match status" value="1"/>
</dbReference>